<evidence type="ECO:0000256" key="7">
    <source>
        <dbReference type="ARBA" id="ARBA00022846"/>
    </source>
</evidence>
<evidence type="ECO:0000256" key="6">
    <source>
        <dbReference type="ARBA" id="ARBA00022701"/>
    </source>
</evidence>
<evidence type="ECO:0000256" key="14">
    <source>
        <dbReference type="SAM" id="MobiDB-lite"/>
    </source>
</evidence>
<keyword evidence="11" id="KW-0966">Cell projection</keyword>
<evidence type="ECO:0000256" key="10">
    <source>
        <dbReference type="ARBA" id="ARBA00023212"/>
    </source>
</evidence>
<dbReference type="AlphaFoldDB" id="A0AB34H522"/>
<organism evidence="16 17">
    <name type="scientific">Eschrichtius robustus</name>
    <name type="common">California gray whale</name>
    <name type="synonym">Eschrichtius gibbosus</name>
    <dbReference type="NCBI Taxonomy" id="9764"/>
    <lineage>
        <taxon>Eukaryota</taxon>
        <taxon>Metazoa</taxon>
        <taxon>Chordata</taxon>
        <taxon>Craniata</taxon>
        <taxon>Vertebrata</taxon>
        <taxon>Euteleostomi</taxon>
        <taxon>Mammalia</taxon>
        <taxon>Eutheria</taxon>
        <taxon>Laurasiatheria</taxon>
        <taxon>Artiodactyla</taxon>
        <taxon>Whippomorpha</taxon>
        <taxon>Cetacea</taxon>
        <taxon>Mysticeti</taxon>
        <taxon>Eschrichtiidae</taxon>
        <taxon>Eschrichtius</taxon>
    </lineage>
</organism>
<keyword evidence="6" id="KW-0493">Microtubule</keyword>
<protein>
    <recommendedName>
        <fullName evidence="4">Dynein regulatory complex subunit 4</fullName>
    </recommendedName>
    <alternativeName>
        <fullName evidence="12">Growth arrest-specific protein 8</fullName>
    </alternativeName>
</protein>
<evidence type="ECO:0000256" key="4">
    <source>
        <dbReference type="ARBA" id="ARBA00021301"/>
    </source>
</evidence>
<dbReference type="GO" id="GO:0030317">
    <property type="term" value="P:flagellated sperm motility"/>
    <property type="evidence" value="ECO:0007669"/>
    <property type="project" value="TreeGrafter"/>
</dbReference>
<evidence type="ECO:0000256" key="3">
    <source>
        <dbReference type="ARBA" id="ARBA00009859"/>
    </source>
</evidence>
<evidence type="ECO:0000256" key="12">
    <source>
        <dbReference type="ARBA" id="ARBA00031568"/>
    </source>
</evidence>
<keyword evidence="10" id="KW-0206">Cytoskeleton</keyword>
<evidence type="ECO:0000313" key="17">
    <source>
        <dbReference type="Proteomes" id="UP001159641"/>
    </source>
</evidence>
<feature type="domain" description="Growth arrest-specific protein 8" evidence="15">
    <location>
        <begin position="383"/>
        <end position="456"/>
    </location>
</feature>
<evidence type="ECO:0000256" key="5">
    <source>
        <dbReference type="ARBA" id="ARBA00022490"/>
    </source>
</evidence>
<keyword evidence="8 13" id="KW-0175">Coiled coil</keyword>
<feature type="domain" description="Growth arrest-specific protein 8" evidence="15">
    <location>
        <begin position="255"/>
        <end position="370"/>
    </location>
</feature>
<proteinExistence type="inferred from homology"/>
<evidence type="ECO:0000256" key="9">
    <source>
        <dbReference type="ARBA" id="ARBA00023069"/>
    </source>
</evidence>
<comment type="similarity">
    <text evidence="3">Belongs to the DRC4 family.</text>
</comment>
<dbReference type="InterPro" id="IPR039308">
    <property type="entry name" value="GAS8"/>
</dbReference>
<dbReference type="EMBL" id="JAIQCJ010002005">
    <property type="protein sequence ID" value="KAJ8785995.1"/>
    <property type="molecule type" value="Genomic_DNA"/>
</dbReference>
<keyword evidence="5" id="KW-0963">Cytoplasm</keyword>
<comment type="caution">
    <text evidence="16">The sequence shown here is derived from an EMBL/GenBank/DDBJ whole genome shotgun (WGS) entry which is preliminary data.</text>
</comment>
<dbReference type="GO" id="GO:0031514">
    <property type="term" value="C:motile cilium"/>
    <property type="evidence" value="ECO:0007669"/>
    <property type="project" value="UniProtKB-SubCell"/>
</dbReference>
<evidence type="ECO:0000313" key="16">
    <source>
        <dbReference type="EMBL" id="KAJ8785995.1"/>
    </source>
</evidence>
<gene>
    <name evidence="16" type="ORF">J1605_006955</name>
</gene>
<dbReference type="GO" id="GO:0005874">
    <property type="term" value="C:microtubule"/>
    <property type="evidence" value="ECO:0007669"/>
    <property type="project" value="UniProtKB-KW"/>
</dbReference>
<dbReference type="GO" id="GO:0031267">
    <property type="term" value="F:small GTPase binding"/>
    <property type="evidence" value="ECO:0007669"/>
    <property type="project" value="InterPro"/>
</dbReference>
<accession>A0AB34H522</accession>
<dbReference type="Pfam" id="PF13851">
    <property type="entry name" value="GAS"/>
    <property type="match status" value="2"/>
</dbReference>
<keyword evidence="9" id="KW-0969">Cilium</keyword>
<sequence length="561" mass="63992">MDVPEQEFLSQAAPGGNQPARRRALTQPSILQPKAPKKKGKKGEAKGTPIVDGLAPEDMSKEQVEEHIGRVREELSREREERSYFQLERDKIHTFWEITRRQLEEKKAELRNKDREMEEAEERHQVEIKVYKQKVKHLLYEHQNSLMEMKAEGTVVMKLAQKEHRVQEGTLCRDVRALKVGLKEQELASEVAVKNLRLKHAEEITKIRKDFERQVREIEAKYDKKVRMLRDELDLRRKTEIHEVEERKNGQISMLMQRHEEAFTDIRNYYNEITLNNLALINSLKERIERMRKREELLEKEVTEASTQNRRLADPLQEARDEMSEMQKQLGGYERDKQILLCTKARLKVTEKELKSLRWEHEVLEQRFTKSREGLLASEMPGRIPQVQQERDELYRKFTAAILEVQQKVGFQNLVLERKVQALAAVVEKKEVQFNEVLAASSLDPAALTLVSRKLEVGPGGSRGGASGSLGSGRGSCLVPQPPSLSGESQFASGRGGCGFLGPSAQARVCHRAPQVPGLCPSISEVCPGPSLASRHLRARVHCPFQLSLSAKAAAAVRLGH</sequence>
<dbReference type="Proteomes" id="UP001159641">
    <property type="component" value="Unassembled WGS sequence"/>
</dbReference>
<keyword evidence="17" id="KW-1185">Reference proteome</keyword>
<dbReference type="InterPro" id="IPR025593">
    <property type="entry name" value="GAS8_dom"/>
</dbReference>
<evidence type="ECO:0000256" key="1">
    <source>
        <dbReference type="ARBA" id="ARBA00004230"/>
    </source>
</evidence>
<reference evidence="16 17" key="1">
    <citation type="submission" date="2022-11" db="EMBL/GenBank/DDBJ databases">
        <title>Whole genome sequence of Eschrichtius robustus ER-17-0199.</title>
        <authorList>
            <person name="Bruniche-Olsen A."/>
            <person name="Black A.N."/>
            <person name="Fields C.J."/>
            <person name="Walden K."/>
            <person name="Dewoody J.A."/>
        </authorList>
    </citation>
    <scope>NUCLEOTIDE SEQUENCE [LARGE SCALE GENOMIC DNA]</scope>
    <source>
        <strain evidence="16">ER-17-0199</strain>
        <tissue evidence="16">Blubber</tissue>
    </source>
</reference>
<feature type="coiled-coil region" evidence="13">
    <location>
        <begin position="281"/>
        <end position="367"/>
    </location>
</feature>
<evidence type="ECO:0000259" key="15">
    <source>
        <dbReference type="Pfam" id="PF13851"/>
    </source>
</evidence>
<evidence type="ECO:0000256" key="2">
    <source>
        <dbReference type="ARBA" id="ARBA00004245"/>
    </source>
</evidence>
<dbReference type="GO" id="GO:0005794">
    <property type="term" value="C:Golgi apparatus"/>
    <property type="evidence" value="ECO:0007669"/>
    <property type="project" value="TreeGrafter"/>
</dbReference>
<evidence type="ECO:0000256" key="11">
    <source>
        <dbReference type="ARBA" id="ARBA00023273"/>
    </source>
</evidence>
<dbReference type="PANTHER" id="PTHR31543:SF0">
    <property type="entry name" value="DYNEIN REGULATORY COMPLEX SUBUNIT 4"/>
    <property type="match status" value="1"/>
</dbReference>
<evidence type="ECO:0000256" key="8">
    <source>
        <dbReference type="ARBA" id="ARBA00023054"/>
    </source>
</evidence>
<name>A0AB34H522_ESCRO</name>
<comment type="subcellular location">
    <subcellularLocation>
        <location evidence="1">Cell projection</location>
        <location evidence="1">Cilium</location>
        <location evidence="1">Flagellum</location>
    </subcellularLocation>
    <subcellularLocation>
        <location evidence="2">Cytoplasm</location>
        <location evidence="2">Cytoskeleton</location>
    </subcellularLocation>
</comment>
<feature type="region of interest" description="Disordered" evidence="14">
    <location>
        <begin position="1"/>
        <end position="62"/>
    </location>
</feature>
<feature type="compositionally biased region" description="Gly residues" evidence="14">
    <location>
        <begin position="459"/>
        <end position="474"/>
    </location>
</feature>
<keyword evidence="7" id="KW-0282">Flagellum</keyword>
<dbReference type="GO" id="GO:0008017">
    <property type="term" value="F:microtubule binding"/>
    <property type="evidence" value="ECO:0007669"/>
    <property type="project" value="InterPro"/>
</dbReference>
<feature type="coiled-coil region" evidence="13">
    <location>
        <begin position="201"/>
        <end position="228"/>
    </location>
</feature>
<feature type="region of interest" description="Disordered" evidence="14">
    <location>
        <begin position="459"/>
        <end position="490"/>
    </location>
</feature>
<dbReference type="PANTHER" id="PTHR31543">
    <property type="entry name" value="DYNEIN REGULATORY COMPLEX SUBUNIT 4"/>
    <property type="match status" value="1"/>
</dbReference>
<evidence type="ECO:0000256" key="13">
    <source>
        <dbReference type="SAM" id="Coils"/>
    </source>
</evidence>